<accession>A0ABV2BR19</accession>
<sequence length="137" mass="15196">MPEIREIMTKAPFFLSQQANVNRARMLMAEKKIRHIPIKDAETGKLIGILGQKAVLANAISIVSQHGFEQLVHREKSIDIASIMNTQPDIAQADTPVYQVADLLLHQRNGCVAILENEKLVGIVTSRDFVKLAANNI</sequence>
<protein>
    <submittedName>
        <fullName evidence="1">CBS domain-containing protein</fullName>
    </submittedName>
</protein>
<keyword evidence="2" id="KW-1185">Reference proteome</keyword>
<dbReference type="EMBL" id="JBEVCJ010000003">
    <property type="protein sequence ID" value="MET1254183.1"/>
    <property type="molecule type" value="Genomic_DNA"/>
</dbReference>
<dbReference type="InterPro" id="IPR051257">
    <property type="entry name" value="Diverse_CBS-Domain"/>
</dbReference>
<dbReference type="Pfam" id="PF00571">
    <property type="entry name" value="CBS"/>
    <property type="match status" value="2"/>
</dbReference>
<dbReference type="PROSITE" id="PS51371">
    <property type="entry name" value="CBS"/>
    <property type="match status" value="2"/>
</dbReference>
<dbReference type="InterPro" id="IPR000644">
    <property type="entry name" value="CBS_dom"/>
</dbReference>
<dbReference type="SUPFAM" id="SSF54631">
    <property type="entry name" value="CBS-domain pair"/>
    <property type="match status" value="1"/>
</dbReference>
<dbReference type="Gene3D" id="3.10.580.10">
    <property type="entry name" value="CBS-domain"/>
    <property type="match status" value="1"/>
</dbReference>
<dbReference type="PANTHER" id="PTHR43080">
    <property type="entry name" value="CBS DOMAIN-CONTAINING PROTEIN CBSX3, MITOCHONDRIAL"/>
    <property type="match status" value="1"/>
</dbReference>
<organism evidence="1 2">
    <name type="scientific">Aliikangiella maris</name>
    <dbReference type="NCBI Taxonomy" id="3162458"/>
    <lineage>
        <taxon>Bacteria</taxon>
        <taxon>Pseudomonadati</taxon>
        <taxon>Pseudomonadota</taxon>
        <taxon>Gammaproteobacteria</taxon>
        <taxon>Oceanospirillales</taxon>
        <taxon>Pleioneaceae</taxon>
        <taxon>Aliikangiella</taxon>
    </lineage>
</organism>
<comment type="caution">
    <text evidence="1">The sequence shown here is derived from an EMBL/GenBank/DDBJ whole genome shotgun (WGS) entry which is preliminary data.</text>
</comment>
<dbReference type="Proteomes" id="UP001548189">
    <property type="component" value="Unassembled WGS sequence"/>
</dbReference>
<dbReference type="PANTHER" id="PTHR43080:SF2">
    <property type="entry name" value="CBS DOMAIN-CONTAINING PROTEIN"/>
    <property type="match status" value="1"/>
</dbReference>
<evidence type="ECO:0000313" key="1">
    <source>
        <dbReference type="EMBL" id="MET1254183.1"/>
    </source>
</evidence>
<dbReference type="SMART" id="SM00116">
    <property type="entry name" value="CBS"/>
    <property type="match status" value="2"/>
</dbReference>
<evidence type="ECO:0000313" key="2">
    <source>
        <dbReference type="Proteomes" id="UP001548189"/>
    </source>
</evidence>
<proteinExistence type="predicted"/>
<dbReference type="InterPro" id="IPR046342">
    <property type="entry name" value="CBS_dom_sf"/>
</dbReference>
<name>A0ABV2BR19_9GAMM</name>
<gene>
    <name evidence="1" type="ORF">ABVT43_03485</name>
</gene>
<reference evidence="1 2" key="1">
    <citation type="submission" date="2024-06" db="EMBL/GenBank/DDBJ databases">
        <authorList>
            <person name="Li F."/>
        </authorList>
    </citation>
    <scope>NUCLEOTIDE SEQUENCE [LARGE SCALE GENOMIC DNA]</scope>
    <source>
        <strain evidence="1 2">GXAS 311</strain>
    </source>
</reference>